<dbReference type="Proteomes" id="UP000782117">
    <property type="component" value="Unassembled WGS sequence"/>
</dbReference>
<sequence>MVTETAQYSALHCFFNFKQNDEYLLISNTLRFICSILLAIAFYFILHLARHSYAVIQISLGTDIYTVSKMLTHKNVSTTQIYADLVNSKKRETANKISLK</sequence>
<comment type="caution">
    <text evidence="4">The sequence shown here is derived from an EMBL/GenBank/DDBJ whole genome shotgun (WGS) entry which is preliminary data.</text>
</comment>
<evidence type="ECO:0000313" key="4">
    <source>
        <dbReference type="EMBL" id="MBM6805319.1"/>
    </source>
</evidence>
<dbReference type="InterPro" id="IPR011010">
    <property type="entry name" value="DNA_brk_join_enz"/>
</dbReference>
<organism evidence="4 5">
    <name type="scientific">Bacteroides caecicola</name>
    <dbReference type="NCBI Taxonomy" id="1462569"/>
    <lineage>
        <taxon>Bacteria</taxon>
        <taxon>Pseudomonadati</taxon>
        <taxon>Bacteroidota</taxon>
        <taxon>Bacteroidia</taxon>
        <taxon>Bacteroidales</taxon>
        <taxon>Bacteroidaceae</taxon>
        <taxon>Bacteroides</taxon>
    </lineage>
</organism>
<evidence type="ECO:0000256" key="1">
    <source>
        <dbReference type="ARBA" id="ARBA00023172"/>
    </source>
</evidence>
<keyword evidence="1" id="KW-0233">DNA recombination</keyword>
<evidence type="ECO:0000256" key="2">
    <source>
        <dbReference type="SAM" id="Phobius"/>
    </source>
</evidence>
<keyword evidence="2" id="KW-1133">Transmembrane helix</keyword>
<evidence type="ECO:0000313" key="5">
    <source>
        <dbReference type="Proteomes" id="UP000782117"/>
    </source>
</evidence>
<gene>
    <name evidence="4" type="ORF">H6A24_02220</name>
</gene>
<protein>
    <submittedName>
        <fullName evidence="4">Tyrosine-type recombinase/integrase</fullName>
    </submittedName>
</protein>
<dbReference type="Gene3D" id="1.10.443.10">
    <property type="entry name" value="Intergrase catalytic core"/>
    <property type="match status" value="1"/>
</dbReference>
<keyword evidence="2" id="KW-0472">Membrane</keyword>
<evidence type="ECO:0000259" key="3">
    <source>
        <dbReference type="Pfam" id="PF00589"/>
    </source>
</evidence>
<proteinExistence type="predicted"/>
<dbReference type="EMBL" id="JACJKJ010000001">
    <property type="protein sequence ID" value="MBM6805319.1"/>
    <property type="molecule type" value="Genomic_DNA"/>
</dbReference>
<dbReference type="SUPFAM" id="SSF56349">
    <property type="entry name" value="DNA breaking-rejoining enzymes"/>
    <property type="match status" value="1"/>
</dbReference>
<reference evidence="4 5" key="1">
    <citation type="journal article" date="2021" name="Sci. Rep.">
        <title>The distribution of antibiotic resistance genes in chicken gut microbiota commensals.</title>
        <authorList>
            <person name="Juricova H."/>
            <person name="Matiasovicova J."/>
            <person name="Kubasova T."/>
            <person name="Cejkova D."/>
            <person name="Rychlik I."/>
        </authorList>
    </citation>
    <scope>NUCLEOTIDE SEQUENCE [LARGE SCALE GENOMIC DNA]</scope>
    <source>
        <strain evidence="4 5">An768</strain>
    </source>
</reference>
<keyword evidence="5" id="KW-1185">Reference proteome</keyword>
<name>A0ABS2F6A5_9BACE</name>
<feature type="domain" description="Tyr recombinase" evidence="3">
    <location>
        <begin position="46"/>
        <end position="85"/>
    </location>
</feature>
<dbReference type="Pfam" id="PF00589">
    <property type="entry name" value="Phage_integrase"/>
    <property type="match status" value="1"/>
</dbReference>
<dbReference type="InterPro" id="IPR013762">
    <property type="entry name" value="Integrase-like_cat_sf"/>
</dbReference>
<accession>A0ABS2F6A5</accession>
<keyword evidence="2" id="KW-0812">Transmembrane</keyword>
<dbReference type="InterPro" id="IPR002104">
    <property type="entry name" value="Integrase_catalytic"/>
</dbReference>
<feature type="transmembrane region" description="Helical" evidence="2">
    <location>
        <begin position="30"/>
        <end position="49"/>
    </location>
</feature>